<proteinExistence type="predicted"/>
<reference evidence="2" key="1">
    <citation type="submission" date="2019-08" db="EMBL/GenBank/DDBJ databases">
        <authorList>
            <person name="Kucharzyk K."/>
            <person name="Murdoch R.W."/>
            <person name="Higgins S."/>
            <person name="Loffler F."/>
        </authorList>
    </citation>
    <scope>NUCLEOTIDE SEQUENCE</scope>
</reference>
<protein>
    <recommendedName>
        <fullName evidence="1">Transcriptional regulator DauR-like HTH domain-containing protein</fullName>
    </recommendedName>
</protein>
<evidence type="ECO:0000259" key="1">
    <source>
        <dbReference type="Pfam" id="PF13309"/>
    </source>
</evidence>
<dbReference type="Gene3D" id="1.10.10.60">
    <property type="entry name" value="Homeodomain-like"/>
    <property type="match status" value="1"/>
</dbReference>
<sequence length="62" mass="6790">MVSAAIAESGLLPDRMNRTEKVAIVHKLADQGVLGMKGSVPEIAHQLNISEPTVYRYINREA</sequence>
<feature type="domain" description="Transcriptional regulator DauR-like HTH" evidence="1">
    <location>
        <begin position="1"/>
        <end position="59"/>
    </location>
</feature>
<gene>
    <name evidence="2" type="ORF">SDC9_185510</name>
</gene>
<dbReference type="Pfam" id="PF13309">
    <property type="entry name" value="HTH_22"/>
    <property type="match status" value="1"/>
</dbReference>
<evidence type="ECO:0000313" key="2">
    <source>
        <dbReference type="EMBL" id="MPN37989.1"/>
    </source>
</evidence>
<comment type="caution">
    <text evidence="2">The sequence shown here is derived from an EMBL/GenBank/DDBJ whole genome shotgun (WGS) entry which is preliminary data.</text>
</comment>
<dbReference type="InterPro" id="IPR039445">
    <property type="entry name" value="DauR-like_HTH"/>
</dbReference>
<dbReference type="EMBL" id="VSSQ01092949">
    <property type="protein sequence ID" value="MPN37989.1"/>
    <property type="molecule type" value="Genomic_DNA"/>
</dbReference>
<organism evidence="2">
    <name type="scientific">bioreactor metagenome</name>
    <dbReference type="NCBI Taxonomy" id="1076179"/>
    <lineage>
        <taxon>unclassified sequences</taxon>
        <taxon>metagenomes</taxon>
        <taxon>ecological metagenomes</taxon>
    </lineage>
</organism>
<name>A0A645HIG9_9ZZZZ</name>
<accession>A0A645HIG9</accession>
<dbReference type="AlphaFoldDB" id="A0A645HIG9"/>